<dbReference type="PANTHER" id="PTHR12801:SF45">
    <property type="entry name" value="RNA EXONUCLEASE 4"/>
    <property type="match status" value="1"/>
</dbReference>
<protein>
    <recommendedName>
        <fullName evidence="5">RNA exonuclease 4</fullName>
    </recommendedName>
</protein>
<dbReference type="EMBL" id="JALJOQ010000015">
    <property type="protein sequence ID" value="KAK9810566.1"/>
    <property type="molecule type" value="Genomic_DNA"/>
</dbReference>
<sequence>MRETPANLREKVHAGPLWPDKPSGFLLPDRWELFDSEASGLAGIAFQKYVPPISPLVPLPTSKQTFSPGLGSTQGPADQAAGVAEYLPSRYETTGEAMMTTKADNARKAPATDTIDAVFDLYRHKLAAMAAARTPGPSRRLARREAGAQKGLLRSLGGSAQPGGNRITSVRVLFFDCEFGGPRKLAQVAVVAESGEVLLDKQRMRCLWQQGLDDSPGDGFDHWAEVEKDLIRLFKDPDVVVGGHQLHNDLAAFNLLDLVPVSKRRDSAFHPPLQRRAADGVSLEAESLQLLAAREVGLQIQDGPHAALEDANASRKIYAKRGQAWEAYLRRTKVSFVNIRIAKKGKGRGRRA</sequence>
<evidence type="ECO:0000256" key="2">
    <source>
        <dbReference type="ARBA" id="ARBA00022801"/>
    </source>
</evidence>
<keyword evidence="4" id="KW-1185">Reference proteome</keyword>
<dbReference type="InterPro" id="IPR047021">
    <property type="entry name" value="REXO1/3/4-like"/>
</dbReference>
<evidence type="ECO:0000313" key="3">
    <source>
        <dbReference type="EMBL" id="KAK9810566.1"/>
    </source>
</evidence>
<dbReference type="PANTHER" id="PTHR12801">
    <property type="entry name" value="RNA EXONUCLEASE REXO1 / RECO3 FAMILY MEMBER-RELATED"/>
    <property type="match status" value="1"/>
</dbReference>
<dbReference type="Gene3D" id="3.30.420.10">
    <property type="entry name" value="Ribonuclease H-like superfamily/Ribonuclease H"/>
    <property type="match status" value="1"/>
</dbReference>
<evidence type="ECO:0000313" key="4">
    <source>
        <dbReference type="Proteomes" id="UP001465755"/>
    </source>
</evidence>
<dbReference type="GO" id="GO:0004527">
    <property type="term" value="F:exonuclease activity"/>
    <property type="evidence" value="ECO:0007669"/>
    <property type="project" value="InterPro"/>
</dbReference>
<evidence type="ECO:0000256" key="1">
    <source>
        <dbReference type="ARBA" id="ARBA00022722"/>
    </source>
</evidence>
<dbReference type="GO" id="GO:0003676">
    <property type="term" value="F:nucleic acid binding"/>
    <property type="evidence" value="ECO:0007669"/>
    <property type="project" value="InterPro"/>
</dbReference>
<dbReference type="InterPro" id="IPR036397">
    <property type="entry name" value="RNaseH_sf"/>
</dbReference>
<proteinExistence type="predicted"/>
<comment type="caution">
    <text evidence="3">The sequence shown here is derived from an EMBL/GenBank/DDBJ whole genome shotgun (WGS) entry which is preliminary data.</text>
</comment>
<accession>A0AAW1PB22</accession>
<dbReference type="SUPFAM" id="SSF53098">
    <property type="entry name" value="Ribonuclease H-like"/>
    <property type="match status" value="1"/>
</dbReference>
<name>A0AAW1PB22_9CHLO</name>
<keyword evidence="1" id="KW-0540">Nuclease</keyword>
<dbReference type="InterPro" id="IPR012337">
    <property type="entry name" value="RNaseH-like_sf"/>
</dbReference>
<reference evidence="3 4" key="1">
    <citation type="journal article" date="2024" name="Nat. Commun.">
        <title>Phylogenomics reveals the evolutionary origins of lichenization in chlorophyte algae.</title>
        <authorList>
            <person name="Puginier C."/>
            <person name="Libourel C."/>
            <person name="Otte J."/>
            <person name="Skaloud P."/>
            <person name="Haon M."/>
            <person name="Grisel S."/>
            <person name="Petersen M."/>
            <person name="Berrin J.G."/>
            <person name="Delaux P.M."/>
            <person name="Dal Grande F."/>
            <person name="Keller J."/>
        </authorList>
    </citation>
    <scope>NUCLEOTIDE SEQUENCE [LARGE SCALE GENOMIC DNA]</scope>
    <source>
        <strain evidence="3 4">SAG 2036</strain>
    </source>
</reference>
<dbReference type="GO" id="GO:0005634">
    <property type="term" value="C:nucleus"/>
    <property type="evidence" value="ECO:0007669"/>
    <property type="project" value="TreeGrafter"/>
</dbReference>
<organism evidence="3 4">
    <name type="scientific">Symbiochloris irregularis</name>
    <dbReference type="NCBI Taxonomy" id="706552"/>
    <lineage>
        <taxon>Eukaryota</taxon>
        <taxon>Viridiplantae</taxon>
        <taxon>Chlorophyta</taxon>
        <taxon>core chlorophytes</taxon>
        <taxon>Trebouxiophyceae</taxon>
        <taxon>Trebouxiales</taxon>
        <taxon>Trebouxiaceae</taxon>
        <taxon>Symbiochloris</taxon>
    </lineage>
</organism>
<dbReference type="Proteomes" id="UP001465755">
    <property type="component" value="Unassembled WGS sequence"/>
</dbReference>
<keyword evidence="2" id="KW-0378">Hydrolase</keyword>
<evidence type="ECO:0008006" key="5">
    <source>
        <dbReference type="Google" id="ProtNLM"/>
    </source>
</evidence>
<dbReference type="AlphaFoldDB" id="A0AAW1PB22"/>
<gene>
    <name evidence="3" type="ORF">WJX73_001139</name>
</gene>